<evidence type="ECO:0008006" key="5">
    <source>
        <dbReference type="Google" id="ProtNLM"/>
    </source>
</evidence>
<keyword evidence="4" id="KW-1185">Reference proteome</keyword>
<comment type="caution">
    <text evidence="3">The sequence shown here is derived from an EMBL/GenBank/DDBJ whole genome shotgun (WGS) entry which is preliminary data.</text>
</comment>
<evidence type="ECO:0000313" key="4">
    <source>
        <dbReference type="Proteomes" id="UP000310108"/>
    </source>
</evidence>
<name>A0A4U6XI40_9PEZI</name>
<feature type="compositionally biased region" description="Basic and acidic residues" evidence="1">
    <location>
        <begin position="240"/>
        <end position="255"/>
    </location>
</feature>
<keyword evidence="2" id="KW-0732">Signal</keyword>
<feature type="compositionally biased region" description="Basic and acidic residues" evidence="1">
    <location>
        <begin position="219"/>
        <end position="232"/>
    </location>
</feature>
<reference evidence="3 4" key="1">
    <citation type="journal article" date="2019" name="PLoS ONE">
        <title>Comparative genome analysis indicates high evolutionary potential of pathogenicity genes in Colletotrichum tanaceti.</title>
        <authorList>
            <person name="Lelwala R.V."/>
            <person name="Korhonen P.K."/>
            <person name="Young N.D."/>
            <person name="Scott J.B."/>
            <person name="Ades P.A."/>
            <person name="Gasser R.B."/>
            <person name="Taylor P.W.J."/>
        </authorList>
    </citation>
    <scope>NUCLEOTIDE SEQUENCE [LARGE SCALE GENOMIC DNA]</scope>
    <source>
        <strain evidence="3">BRIP57314</strain>
    </source>
</reference>
<sequence length="555" mass="61514">MYRNRPTLLLFGLFFLTSLASAGTIPHSAIGKKTLESRGEGGLEGLTGRCPPEDENCPQDFQEELTSDSPERRREPLINDDTGRRAYWGDLAPNRSRPDDSGDLENNSVDSDINDTRGDEEDRAVGTSSRVSNDLESDDEDEPWPEDSAIGLADRGGDDPELHDTSQSSRKDYWDDGFDWDEWRKLRDDDENRRSAANGGNPFPFDTDIAIPPLGIPEVGRRTSRGDDEGRRSRANGDGLDSRGQDAKLSRRAVWDDDSSLTEPLLDKSKLDESDQDDSDSDPRWSGANGGGSVAFNPGLDDSLTEPVLDKSRPDESELNESELDGSELDESELDESDLDDSDSDPRRSNRGYSVAFNPGLDDSLTEPLLDKSRPDESELDRLELDGSELDGSELDGSELDESELDESDGDESNLDESGWDPRDFRKGTPNYIYDDKDSDDGYRTPSPRGFDLPHSDDKYGGYESPSGRGSGWENYDADDGYESPSGRGSGWENFDADDGYESNPDESGWDPRDYRKGTPNYIYDDMDSDDGYKDPSPRGFDLPGDSPRFGDDSE</sequence>
<evidence type="ECO:0000313" key="3">
    <source>
        <dbReference type="EMBL" id="TKW55119.1"/>
    </source>
</evidence>
<feature type="compositionally biased region" description="Basic and acidic residues" evidence="1">
    <location>
        <begin position="69"/>
        <end position="84"/>
    </location>
</feature>
<feature type="compositionally biased region" description="Acidic residues" evidence="1">
    <location>
        <begin position="495"/>
        <end position="509"/>
    </location>
</feature>
<protein>
    <recommendedName>
        <fullName evidence="5">Midasin</fullName>
    </recommendedName>
</protein>
<feature type="compositionally biased region" description="Basic and acidic residues" evidence="1">
    <location>
        <begin position="369"/>
        <end position="385"/>
    </location>
</feature>
<dbReference type="Proteomes" id="UP000310108">
    <property type="component" value="Unassembled WGS sequence"/>
</dbReference>
<feature type="compositionally biased region" description="Acidic residues" evidence="1">
    <location>
        <begin position="386"/>
        <end position="419"/>
    </location>
</feature>
<evidence type="ECO:0000256" key="1">
    <source>
        <dbReference type="SAM" id="MobiDB-lite"/>
    </source>
</evidence>
<feature type="compositionally biased region" description="Acidic residues" evidence="1">
    <location>
        <begin position="317"/>
        <end position="343"/>
    </location>
</feature>
<feature type="compositionally biased region" description="Basic and acidic residues" evidence="1">
    <location>
        <begin position="434"/>
        <end position="443"/>
    </location>
</feature>
<dbReference type="AlphaFoldDB" id="A0A4U6XI40"/>
<proteinExistence type="predicted"/>
<feature type="compositionally biased region" description="Basic and acidic residues" evidence="1">
    <location>
        <begin position="452"/>
        <end position="461"/>
    </location>
</feature>
<dbReference type="STRING" id="1306861.A0A4U6XI40"/>
<feature type="chain" id="PRO_5020376287" description="Midasin" evidence="2">
    <location>
        <begin position="23"/>
        <end position="555"/>
    </location>
</feature>
<feature type="compositionally biased region" description="Basic and acidic residues" evidence="1">
    <location>
        <begin position="181"/>
        <end position="194"/>
    </location>
</feature>
<gene>
    <name evidence="3" type="ORF">CTA1_6963</name>
</gene>
<dbReference type="EMBL" id="PJEX01000111">
    <property type="protein sequence ID" value="TKW55119.1"/>
    <property type="molecule type" value="Genomic_DNA"/>
</dbReference>
<evidence type="ECO:0000256" key="2">
    <source>
        <dbReference type="SAM" id="SignalP"/>
    </source>
</evidence>
<organism evidence="3 4">
    <name type="scientific">Colletotrichum tanaceti</name>
    <dbReference type="NCBI Taxonomy" id="1306861"/>
    <lineage>
        <taxon>Eukaryota</taxon>
        <taxon>Fungi</taxon>
        <taxon>Dikarya</taxon>
        <taxon>Ascomycota</taxon>
        <taxon>Pezizomycotina</taxon>
        <taxon>Sordariomycetes</taxon>
        <taxon>Hypocreomycetidae</taxon>
        <taxon>Glomerellales</taxon>
        <taxon>Glomerellaceae</taxon>
        <taxon>Colletotrichum</taxon>
        <taxon>Colletotrichum destructivum species complex</taxon>
    </lineage>
</organism>
<accession>A0A4U6XI40</accession>
<feature type="signal peptide" evidence="2">
    <location>
        <begin position="1"/>
        <end position="22"/>
    </location>
</feature>
<feature type="compositionally biased region" description="Basic and acidic residues" evidence="1">
    <location>
        <begin position="155"/>
        <end position="174"/>
    </location>
</feature>
<feature type="compositionally biased region" description="Acidic residues" evidence="1">
    <location>
        <begin position="53"/>
        <end position="66"/>
    </location>
</feature>
<feature type="region of interest" description="Disordered" evidence="1">
    <location>
        <begin position="36"/>
        <end position="555"/>
    </location>
</feature>
<feature type="compositionally biased region" description="Acidic residues" evidence="1">
    <location>
        <begin position="135"/>
        <end position="145"/>
    </location>
</feature>